<evidence type="ECO:0000313" key="3">
    <source>
        <dbReference type="Proteomes" id="UP000034448"/>
    </source>
</evidence>
<dbReference type="AlphaFoldDB" id="A0A0G0HUD7"/>
<keyword evidence="1" id="KW-1133">Transmembrane helix</keyword>
<reference evidence="2 3" key="1">
    <citation type="journal article" date="2015" name="Nature">
        <title>rRNA introns, odd ribosomes, and small enigmatic genomes across a large radiation of phyla.</title>
        <authorList>
            <person name="Brown C.T."/>
            <person name="Hug L.A."/>
            <person name="Thomas B.C."/>
            <person name="Sharon I."/>
            <person name="Castelle C.J."/>
            <person name="Singh A."/>
            <person name="Wilkins M.J."/>
            <person name="Williams K.H."/>
            <person name="Banfield J.F."/>
        </authorList>
    </citation>
    <scope>NUCLEOTIDE SEQUENCE [LARGE SCALE GENOMIC DNA]</scope>
</reference>
<dbReference type="Proteomes" id="UP000034448">
    <property type="component" value="Unassembled WGS sequence"/>
</dbReference>
<evidence type="ECO:0000313" key="2">
    <source>
        <dbReference type="EMBL" id="KKQ15629.1"/>
    </source>
</evidence>
<name>A0A0G0HUD7_9BACT</name>
<evidence type="ECO:0000256" key="1">
    <source>
        <dbReference type="SAM" id="Phobius"/>
    </source>
</evidence>
<keyword evidence="1" id="KW-0472">Membrane</keyword>
<feature type="transmembrane region" description="Helical" evidence="1">
    <location>
        <begin position="6"/>
        <end position="24"/>
    </location>
</feature>
<comment type="caution">
    <text evidence="2">The sequence shown here is derived from an EMBL/GenBank/DDBJ whole genome shotgun (WGS) entry which is preliminary data.</text>
</comment>
<gene>
    <name evidence="2" type="ORF">US28_C0013G0008</name>
</gene>
<proteinExistence type="predicted"/>
<organism evidence="2 3">
    <name type="scientific">Candidatus Daviesbacteria bacterium GW2011_GWA1_36_8</name>
    <dbReference type="NCBI Taxonomy" id="1618417"/>
    <lineage>
        <taxon>Bacteria</taxon>
        <taxon>Candidatus Daviesiibacteriota</taxon>
    </lineage>
</organism>
<dbReference type="EMBL" id="LBSJ01000013">
    <property type="protein sequence ID" value="KKQ15629.1"/>
    <property type="molecule type" value="Genomic_DNA"/>
</dbReference>
<protein>
    <submittedName>
        <fullName evidence="2">Uncharacterized protein</fullName>
    </submittedName>
</protein>
<sequence length="487" mass="55601">MFNQKGYIVLPLILFALITAFFVIPRKSPVTKNALNKVTSNACQPDKDPNAPTATTRGYTIDNENDDSTFRFTGDVTYRRVKKNVPIDQDSFEKPGNTEVHWIKGQDVSASDGKTYRVYYPGRYAQDCGGENNKGPDGKCLPGKLLAEGDIGYSFLGANGYTWLHFYKYGIIVLVHLNDDGSVEKEDGFNNKDARTFWIADIYVDPSKDPLPEDVIKCQDIPKAPDESGIRLKTSKYSSQQSGNSNDFSTIVYPTQSESTDSKQLQLEWFKFGNSNVVYQPWWTPHCKPAIYLYPKNKSLVNVKVYPRGNFTLTDPKYDLDKGWNVWAQPNGEIYDLRLTRPSFGSRNYEYLYYEAQINDNDIDKPEDGYVVKKDEVHQLLSDLMPKLGLNFVETRQFKEYWERVLPDSPYYFIGVVDKSNLDYIEALKINPEPDSIIRVSLYFEPLDSFKEVSEPNIVTPKREGFSVVEWGGLIKLHGDTPFTCSQ</sequence>
<keyword evidence="1" id="KW-0812">Transmembrane</keyword>
<accession>A0A0G0HUD7</accession>